<dbReference type="InterPro" id="IPR036397">
    <property type="entry name" value="RNaseH_sf"/>
</dbReference>
<feature type="non-terminal residue" evidence="1">
    <location>
        <position position="1"/>
    </location>
</feature>
<dbReference type="Gene3D" id="3.30.420.10">
    <property type="entry name" value="Ribonuclease H-like superfamily/Ribonuclease H"/>
    <property type="match status" value="1"/>
</dbReference>
<protein>
    <recommendedName>
        <fullName evidence="3">Mos1 transposase HTH domain-containing protein</fullName>
    </recommendedName>
</protein>
<dbReference type="EMBL" id="NEVH01021217">
    <property type="protein sequence ID" value="PNF19795.1"/>
    <property type="molecule type" value="Genomic_DNA"/>
</dbReference>
<keyword evidence="2" id="KW-1185">Reference proteome</keyword>
<dbReference type="STRING" id="105785.A0A2J7PTY5"/>
<dbReference type="AlphaFoldDB" id="A0A2J7PTY5"/>
<evidence type="ECO:0008006" key="3">
    <source>
        <dbReference type="Google" id="ProtNLM"/>
    </source>
</evidence>
<comment type="caution">
    <text evidence="1">The sequence shown here is derived from an EMBL/GenBank/DDBJ whole genome shotgun (WGS) entry which is preliminary data.</text>
</comment>
<dbReference type="InParanoid" id="A0A2J7PTY5"/>
<dbReference type="Proteomes" id="UP000235965">
    <property type="component" value="Unassembled WGS sequence"/>
</dbReference>
<reference evidence="1 2" key="1">
    <citation type="submission" date="2017-12" db="EMBL/GenBank/DDBJ databases">
        <title>Hemimetabolous genomes reveal molecular basis of termite eusociality.</title>
        <authorList>
            <person name="Harrison M.C."/>
            <person name="Jongepier E."/>
            <person name="Robertson H.M."/>
            <person name="Arning N."/>
            <person name="Bitard-Feildel T."/>
            <person name="Chao H."/>
            <person name="Childers C.P."/>
            <person name="Dinh H."/>
            <person name="Doddapaneni H."/>
            <person name="Dugan S."/>
            <person name="Gowin J."/>
            <person name="Greiner C."/>
            <person name="Han Y."/>
            <person name="Hu H."/>
            <person name="Hughes D.S.T."/>
            <person name="Huylmans A.-K."/>
            <person name="Kemena C."/>
            <person name="Kremer L.P.M."/>
            <person name="Lee S.L."/>
            <person name="Lopez-Ezquerra A."/>
            <person name="Mallet L."/>
            <person name="Monroy-Kuhn J.M."/>
            <person name="Moser A."/>
            <person name="Murali S.C."/>
            <person name="Muzny D.M."/>
            <person name="Otani S."/>
            <person name="Piulachs M.-D."/>
            <person name="Poelchau M."/>
            <person name="Qu J."/>
            <person name="Schaub F."/>
            <person name="Wada-Katsumata A."/>
            <person name="Worley K.C."/>
            <person name="Xie Q."/>
            <person name="Ylla G."/>
            <person name="Poulsen M."/>
            <person name="Gibbs R.A."/>
            <person name="Schal C."/>
            <person name="Richards S."/>
            <person name="Belles X."/>
            <person name="Korb J."/>
            <person name="Bornberg-Bauer E."/>
        </authorList>
    </citation>
    <scope>NUCLEOTIDE SEQUENCE [LARGE SCALE GENOMIC DNA]</scope>
    <source>
        <tissue evidence="1">Whole body</tissue>
    </source>
</reference>
<evidence type="ECO:0000313" key="2">
    <source>
        <dbReference type="Proteomes" id="UP000235965"/>
    </source>
</evidence>
<dbReference type="GO" id="GO:0003676">
    <property type="term" value="F:nucleic acid binding"/>
    <property type="evidence" value="ECO:0007669"/>
    <property type="project" value="InterPro"/>
</dbReference>
<proteinExistence type="predicted"/>
<sequence>IKFLVKLGKSGSEIKEMPVQVYRDNAMKKTAVYKWVTRFSEERESVTDREFLASKQITVLEHLPYSQNLAPNDFFLFPKIREILKGRYFDDIDDIKSNVTAALKAIPQNQYQNCFEGWTRCWQWCIASQREYFEGNLSDIHQWGMQHFHHCEFTNFIVRPHIHTINLLEMPNSWSTERFVKDN</sequence>
<organism evidence="1 2">
    <name type="scientific">Cryptotermes secundus</name>
    <dbReference type="NCBI Taxonomy" id="105785"/>
    <lineage>
        <taxon>Eukaryota</taxon>
        <taxon>Metazoa</taxon>
        <taxon>Ecdysozoa</taxon>
        <taxon>Arthropoda</taxon>
        <taxon>Hexapoda</taxon>
        <taxon>Insecta</taxon>
        <taxon>Pterygota</taxon>
        <taxon>Neoptera</taxon>
        <taxon>Polyneoptera</taxon>
        <taxon>Dictyoptera</taxon>
        <taxon>Blattodea</taxon>
        <taxon>Blattoidea</taxon>
        <taxon>Termitoidae</taxon>
        <taxon>Kalotermitidae</taxon>
        <taxon>Cryptotermitinae</taxon>
        <taxon>Cryptotermes</taxon>
    </lineage>
</organism>
<dbReference type="PANTHER" id="PTHR46060:SF3">
    <property type="entry name" value="PROTEIN GVQW3"/>
    <property type="match status" value="1"/>
</dbReference>
<dbReference type="InterPro" id="IPR052709">
    <property type="entry name" value="Transposase-MT_Hybrid"/>
</dbReference>
<gene>
    <name evidence="1" type="ORF">B7P43_G14544</name>
</gene>
<dbReference type="PANTHER" id="PTHR46060">
    <property type="entry name" value="MARINER MOS1 TRANSPOSASE-LIKE PROTEIN"/>
    <property type="match status" value="1"/>
</dbReference>
<evidence type="ECO:0000313" key="1">
    <source>
        <dbReference type="EMBL" id="PNF19795.1"/>
    </source>
</evidence>
<accession>A0A2J7PTY5</accession>
<name>A0A2J7PTY5_9NEOP</name>